<keyword evidence="7 8" id="KW-0807">Transducer</keyword>
<evidence type="ECO:0000313" key="11">
    <source>
        <dbReference type="EMBL" id="CAF0906984.1"/>
    </source>
</evidence>
<gene>
    <name evidence="11" type="ORF">VCS650_LOCUS9625</name>
</gene>
<feature type="transmembrane region" description="Helical" evidence="9">
    <location>
        <begin position="102"/>
        <end position="120"/>
    </location>
</feature>
<evidence type="ECO:0000256" key="6">
    <source>
        <dbReference type="ARBA" id="ARBA00023170"/>
    </source>
</evidence>
<dbReference type="OrthoDB" id="2101615at2759"/>
<feature type="transmembrane region" description="Helical" evidence="9">
    <location>
        <begin position="27"/>
        <end position="49"/>
    </location>
</feature>
<evidence type="ECO:0000256" key="2">
    <source>
        <dbReference type="ARBA" id="ARBA00022692"/>
    </source>
</evidence>
<dbReference type="InterPro" id="IPR000276">
    <property type="entry name" value="GPCR_Rhodpsn"/>
</dbReference>
<keyword evidence="3 9" id="KW-1133">Transmembrane helix</keyword>
<evidence type="ECO:0000256" key="1">
    <source>
        <dbReference type="ARBA" id="ARBA00004141"/>
    </source>
</evidence>
<dbReference type="EMBL" id="CAJNON010000067">
    <property type="protein sequence ID" value="CAF0906984.1"/>
    <property type="molecule type" value="Genomic_DNA"/>
</dbReference>
<feature type="transmembrane region" description="Helical" evidence="9">
    <location>
        <begin position="61"/>
        <end position="82"/>
    </location>
</feature>
<comment type="similarity">
    <text evidence="8">Belongs to the G-protein coupled receptor 1 family.</text>
</comment>
<dbReference type="Proteomes" id="UP000663891">
    <property type="component" value="Unassembled WGS sequence"/>
</dbReference>
<proteinExistence type="inferred from homology"/>
<feature type="transmembrane region" description="Helical" evidence="9">
    <location>
        <begin position="186"/>
        <end position="208"/>
    </location>
</feature>
<feature type="domain" description="G-protein coupled receptors family 1 profile" evidence="10">
    <location>
        <begin position="41"/>
        <end position="281"/>
    </location>
</feature>
<evidence type="ECO:0000256" key="4">
    <source>
        <dbReference type="ARBA" id="ARBA00023040"/>
    </source>
</evidence>
<evidence type="ECO:0000256" key="9">
    <source>
        <dbReference type="SAM" id="Phobius"/>
    </source>
</evidence>
<evidence type="ECO:0000256" key="5">
    <source>
        <dbReference type="ARBA" id="ARBA00023136"/>
    </source>
</evidence>
<reference evidence="11" key="1">
    <citation type="submission" date="2021-02" db="EMBL/GenBank/DDBJ databases">
        <authorList>
            <person name="Nowell W R."/>
        </authorList>
    </citation>
    <scope>NUCLEOTIDE SEQUENCE</scope>
</reference>
<dbReference type="GO" id="GO:0004930">
    <property type="term" value="F:G protein-coupled receptor activity"/>
    <property type="evidence" value="ECO:0007669"/>
    <property type="project" value="UniProtKB-KW"/>
</dbReference>
<dbReference type="AlphaFoldDB" id="A0A814A2F1"/>
<feature type="transmembrane region" description="Helical" evidence="9">
    <location>
        <begin position="140"/>
        <end position="160"/>
    </location>
</feature>
<dbReference type="GO" id="GO:0016020">
    <property type="term" value="C:membrane"/>
    <property type="evidence" value="ECO:0007669"/>
    <property type="project" value="UniProtKB-SubCell"/>
</dbReference>
<evidence type="ECO:0000256" key="7">
    <source>
        <dbReference type="ARBA" id="ARBA00023224"/>
    </source>
</evidence>
<dbReference type="PANTHER" id="PTHR24240">
    <property type="entry name" value="OPSIN"/>
    <property type="match status" value="1"/>
</dbReference>
<protein>
    <recommendedName>
        <fullName evidence="10">G-protein coupled receptors family 1 profile domain-containing protein</fullName>
    </recommendedName>
</protein>
<dbReference type="PROSITE" id="PS50262">
    <property type="entry name" value="G_PROTEIN_RECEP_F1_2"/>
    <property type="match status" value="1"/>
</dbReference>
<dbReference type="Gene3D" id="1.20.1070.10">
    <property type="entry name" value="Rhodopsin 7-helix transmembrane proteins"/>
    <property type="match status" value="2"/>
</dbReference>
<dbReference type="PRINTS" id="PR00237">
    <property type="entry name" value="GPCRRHODOPSN"/>
</dbReference>
<comment type="subcellular location">
    <subcellularLocation>
        <location evidence="1">Membrane</location>
        <topology evidence="1">Multi-pass membrane protein</topology>
    </subcellularLocation>
</comment>
<comment type="caution">
    <text evidence="11">The sequence shown here is derived from an EMBL/GenBank/DDBJ whole genome shotgun (WGS) entry which is preliminary data.</text>
</comment>
<evidence type="ECO:0000256" key="8">
    <source>
        <dbReference type="RuleBase" id="RU000688"/>
    </source>
</evidence>
<dbReference type="SUPFAM" id="SSF81321">
    <property type="entry name" value="Family A G protein-coupled receptor-like"/>
    <property type="match status" value="1"/>
</dbReference>
<name>A0A814A2F1_9BILA</name>
<sequence length="281" mass="31962">MNESLNSFVYNEWTQPALASCQILKWIGGYLCFTFICGITLNGIILSILCDSKHRRSPIDIFIICLCISDLLASLLGIPLPLTSNLACRWLYGKYLCYYEGFIAYFVGMVGLYLLTALSLNRYWIIVTPNREEFVTFKTAYISVFLSILGGLFWAVPPILGWNDYTLEGARTSCSIRWQDRTVNVISYNILIIAWTPYAFVAFISSFFSPTIISPLGASIPAIFAKSSVYFNPFVYIMSNSHIRSKLFHWRKTINRTQSDPSKETFELTTPLNKCRTPLTS</sequence>
<organism evidence="11 12">
    <name type="scientific">Adineta steineri</name>
    <dbReference type="NCBI Taxonomy" id="433720"/>
    <lineage>
        <taxon>Eukaryota</taxon>
        <taxon>Metazoa</taxon>
        <taxon>Spiralia</taxon>
        <taxon>Gnathifera</taxon>
        <taxon>Rotifera</taxon>
        <taxon>Eurotatoria</taxon>
        <taxon>Bdelloidea</taxon>
        <taxon>Adinetida</taxon>
        <taxon>Adinetidae</taxon>
        <taxon>Adineta</taxon>
    </lineage>
</organism>
<keyword evidence="2 8" id="KW-0812">Transmembrane</keyword>
<keyword evidence="5 9" id="KW-0472">Membrane</keyword>
<evidence type="ECO:0000313" key="12">
    <source>
        <dbReference type="Proteomes" id="UP000663891"/>
    </source>
</evidence>
<dbReference type="Pfam" id="PF00001">
    <property type="entry name" value="7tm_1"/>
    <property type="match status" value="1"/>
</dbReference>
<dbReference type="InterPro" id="IPR050125">
    <property type="entry name" value="GPCR_opsins"/>
</dbReference>
<keyword evidence="4 8" id="KW-0297">G-protein coupled receptor</keyword>
<keyword evidence="6 8" id="KW-0675">Receptor</keyword>
<evidence type="ECO:0000256" key="3">
    <source>
        <dbReference type="ARBA" id="ARBA00022989"/>
    </source>
</evidence>
<accession>A0A814A2F1</accession>
<evidence type="ECO:0000259" key="10">
    <source>
        <dbReference type="PROSITE" id="PS50262"/>
    </source>
</evidence>
<dbReference type="InterPro" id="IPR017452">
    <property type="entry name" value="GPCR_Rhodpsn_7TM"/>
</dbReference>
<dbReference type="PROSITE" id="PS00237">
    <property type="entry name" value="G_PROTEIN_RECEP_F1_1"/>
    <property type="match status" value="1"/>
</dbReference>